<dbReference type="AlphaFoldDB" id="A0AA44KT02"/>
<feature type="compositionally biased region" description="Basic and acidic residues" evidence="1">
    <location>
        <begin position="45"/>
        <end position="58"/>
    </location>
</feature>
<evidence type="ECO:0000313" key="3">
    <source>
        <dbReference type="EMBL" id="OJE40360.1"/>
    </source>
</evidence>
<sequence>MKYKTKEGYTYETNNFGRIDSVEAELQLGKGKRNQYAQSNVGGTDRIRGNYPGRDDGGHLIGSQFKGSGDIDN</sequence>
<gene>
    <name evidence="3" type="ORF">BAQ49_12830</name>
</gene>
<protein>
    <recommendedName>
        <fullName evidence="2">Type VII secretion system protein EssD-like domain-containing protein</fullName>
    </recommendedName>
</protein>
<evidence type="ECO:0000256" key="1">
    <source>
        <dbReference type="SAM" id="MobiDB-lite"/>
    </source>
</evidence>
<dbReference type="Pfam" id="PF13930">
    <property type="entry name" value="Endonuclea_NS_2"/>
    <property type="match status" value="1"/>
</dbReference>
<reference evidence="3 4" key="1">
    <citation type="submission" date="2016-06" db="EMBL/GenBank/DDBJ databases">
        <title>First insights into the genetic diversity and population structure of in the Bacillus cereus group bacteria from diverse marine environments.</title>
        <authorList>
            <person name="Liu Y."/>
            <person name="Lai Q."/>
            <person name="Shao Z."/>
        </authorList>
    </citation>
    <scope>NUCLEOTIDE SEQUENCE [LARGE SCALE GENOMIC DNA]</scope>
    <source>
        <strain evidence="3 4">TD42</strain>
    </source>
</reference>
<dbReference type="EMBL" id="MACH01000120">
    <property type="protein sequence ID" value="OJE40360.1"/>
    <property type="molecule type" value="Genomic_DNA"/>
</dbReference>
<name>A0AA44KT02_9BACI</name>
<comment type="caution">
    <text evidence="3">The sequence shown here is derived from an EMBL/GenBank/DDBJ whole genome shotgun (WGS) entry which is preliminary data.</text>
</comment>
<dbReference type="RefSeq" id="WP_025148808.1">
    <property type="nucleotide sequence ID" value="NZ_JBBMKW010000002.1"/>
</dbReference>
<proteinExistence type="predicted"/>
<feature type="domain" description="Type VII secretion system protein EssD-like" evidence="2">
    <location>
        <begin position="2"/>
        <end position="73"/>
    </location>
</feature>
<feature type="region of interest" description="Disordered" evidence="1">
    <location>
        <begin position="31"/>
        <end position="73"/>
    </location>
</feature>
<accession>A0AA44KT02</accession>
<dbReference type="Proteomes" id="UP000183185">
    <property type="component" value="Unassembled WGS sequence"/>
</dbReference>
<evidence type="ECO:0000259" key="2">
    <source>
        <dbReference type="Pfam" id="PF13930"/>
    </source>
</evidence>
<evidence type="ECO:0000313" key="4">
    <source>
        <dbReference type="Proteomes" id="UP000183185"/>
    </source>
</evidence>
<dbReference type="InterPro" id="IPR044927">
    <property type="entry name" value="Endonuclea_NS_2"/>
</dbReference>
<organism evidence="3 4">
    <name type="scientific">Bacillus proteolyticus</name>
    <dbReference type="NCBI Taxonomy" id="2026192"/>
    <lineage>
        <taxon>Bacteria</taxon>
        <taxon>Bacillati</taxon>
        <taxon>Bacillota</taxon>
        <taxon>Bacilli</taxon>
        <taxon>Bacillales</taxon>
        <taxon>Bacillaceae</taxon>
        <taxon>Bacillus</taxon>
        <taxon>Bacillus cereus group</taxon>
    </lineage>
</organism>